<reference evidence="2" key="1">
    <citation type="journal article" date="2019" name="Int. J. Syst. Evol. Microbiol.">
        <title>The Global Catalogue of Microorganisms (GCM) 10K type strain sequencing project: providing services to taxonomists for standard genome sequencing and annotation.</title>
        <authorList>
            <consortium name="The Broad Institute Genomics Platform"/>
            <consortium name="The Broad Institute Genome Sequencing Center for Infectious Disease"/>
            <person name="Wu L."/>
            <person name="Ma J."/>
        </authorList>
    </citation>
    <scope>NUCLEOTIDE SEQUENCE [LARGE SCALE GENOMIC DNA]</scope>
    <source>
        <strain evidence="2">JCM 4565</strain>
    </source>
</reference>
<accession>A0ABP3FZ70</accession>
<name>A0ABP3FZ70_9ACTN</name>
<evidence type="ECO:0000313" key="1">
    <source>
        <dbReference type="EMBL" id="GAA0330627.1"/>
    </source>
</evidence>
<proteinExistence type="predicted"/>
<sequence length="78" mass="8391">MTGIATRTCTHSNGWTHTGGEATCASCGVRRFTDYRAVRPPGLAQVVTAPRKATAVTDRAAAEWVMMRTRRRGWGPGG</sequence>
<organism evidence="1 2">
    <name type="scientific">Streptomyces blastmyceticus</name>
    <dbReference type="NCBI Taxonomy" id="68180"/>
    <lineage>
        <taxon>Bacteria</taxon>
        <taxon>Bacillati</taxon>
        <taxon>Actinomycetota</taxon>
        <taxon>Actinomycetes</taxon>
        <taxon>Kitasatosporales</taxon>
        <taxon>Streptomycetaceae</taxon>
        <taxon>Streptomyces</taxon>
    </lineage>
</organism>
<gene>
    <name evidence="1" type="ORF">GCM10010319_03260</name>
</gene>
<dbReference type="Pfam" id="PF19768">
    <property type="entry name" value="DUF6255"/>
    <property type="match status" value="1"/>
</dbReference>
<keyword evidence="2" id="KW-1185">Reference proteome</keyword>
<evidence type="ECO:0000313" key="2">
    <source>
        <dbReference type="Proteomes" id="UP001500063"/>
    </source>
</evidence>
<dbReference type="Proteomes" id="UP001500063">
    <property type="component" value="Unassembled WGS sequence"/>
</dbReference>
<comment type="caution">
    <text evidence="1">The sequence shown here is derived from an EMBL/GenBank/DDBJ whole genome shotgun (WGS) entry which is preliminary data.</text>
</comment>
<protein>
    <submittedName>
        <fullName evidence="1">Uncharacterized protein</fullName>
    </submittedName>
</protein>
<dbReference type="InterPro" id="IPR046222">
    <property type="entry name" value="DUF6255"/>
</dbReference>
<dbReference type="EMBL" id="BAAABW010000001">
    <property type="protein sequence ID" value="GAA0330627.1"/>
    <property type="molecule type" value="Genomic_DNA"/>
</dbReference>